<keyword evidence="2" id="KW-1185">Reference proteome</keyword>
<dbReference type="RefSeq" id="WP_378225258.1">
    <property type="nucleotide sequence ID" value="NZ_JBHRTK010000031.1"/>
</dbReference>
<gene>
    <name evidence="1" type="ORF">ACFOHJ_23225</name>
</gene>
<evidence type="ECO:0000313" key="1">
    <source>
        <dbReference type="EMBL" id="MFC3209136.1"/>
    </source>
</evidence>
<sequence>MLARRFTIVCLLMTLFGMGFAILVAEASRQPRAWDEAGFALCRTLSCQPRSGH</sequence>
<proteinExistence type="predicted"/>
<reference evidence="2" key="1">
    <citation type="journal article" date="2019" name="Int. J. Syst. Evol. Microbiol.">
        <title>The Global Catalogue of Microorganisms (GCM) 10K type strain sequencing project: providing services to taxonomists for standard genome sequencing and annotation.</title>
        <authorList>
            <consortium name="The Broad Institute Genomics Platform"/>
            <consortium name="The Broad Institute Genome Sequencing Center for Infectious Disease"/>
            <person name="Wu L."/>
            <person name="Ma J."/>
        </authorList>
    </citation>
    <scope>NUCLEOTIDE SEQUENCE [LARGE SCALE GENOMIC DNA]</scope>
    <source>
        <strain evidence="2">KCTC 52165</strain>
    </source>
</reference>
<dbReference type="Proteomes" id="UP001595583">
    <property type="component" value="Unassembled WGS sequence"/>
</dbReference>
<name>A0ABV7KK34_9HYPH</name>
<accession>A0ABV7KK34</accession>
<protein>
    <submittedName>
        <fullName evidence="1">Uncharacterized protein</fullName>
    </submittedName>
</protein>
<comment type="caution">
    <text evidence="1">The sequence shown here is derived from an EMBL/GenBank/DDBJ whole genome shotgun (WGS) entry which is preliminary data.</text>
</comment>
<organism evidence="1 2">
    <name type="scientific">Aquamicrobium soli</name>
    <dbReference type="NCBI Taxonomy" id="1811518"/>
    <lineage>
        <taxon>Bacteria</taxon>
        <taxon>Pseudomonadati</taxon>
        <taxon>Pseudomonadota</taxon>
        <taxon>Alphaproteobacteria</taxon>
        <taxon>Hyphomicrobiales</taxon>
        <taxon>Phyllobacteriaceae</taxon>
        <taxon>Aquamicrobium</taxon>
    </lineage>
</organism>
<dbReference type="EMBL" id="JBHRTK010000031">
    <property type="protein sequence ID" value="MFC3209136.1"/>
    <property type="molecule type" value="Genomic_DNA"/>
</dbReference>
<evidence type="ECO:0000313" key="2">
    <source>
        <dbReference type="Proteomes" id="UP001595583"/>
    </source>
</evidence>